<reference evidence="1 2" key="1">
    <citation type="submission" date="2015-07" db="EMBL/GenBank/DDBJ databases">
        <authorList>
            <person name="Ju K.-S."/>
            <person name="Doroghazi J.R."/>
            <person name="Metcalf W.W."/>
        </authorList>
    </citation>
    <scope>NUCLEOTIDE SEQUENCE [LARGE SCALE GENOMIC DNA]</scope>
    <source>
        <strain evidence="1 2">NRRL B-3589</strain>
    </source>
</reference>
<accession>A0ABR5IZV9</accession>
<evidence type="ECO:0000313" key="1">
    <source>
        <dbReference type="EMBL" id="KOG86689.1"/>
    </source>
</evidence>
<name>A0ABR5IZV9_9ACTN</name>
<sequence>MDALVLAAGTAVVGAMATDSWQTARSAVVAWWRRVRPEEAEDVDAALAQVRPQLLAARQARDTASEAALASDWQARLRRVLEADPRLARELRSLLDDEITPALPAPERARVETLVMKASATGHGRVYQAGRDQHISER</sequence>
<evidence type="ECO:0000313" key="2">
    <source>
        <dbReference type="Proteomes" id="UP000037020"/>
    </source>
</evidence>
<organism evidence="1 2">
    <name type="scientific">Streptomyces varsoviensis</name>
    <dbReference type="NCBI Taxonomy" id="67373"/>
    <lineage>
        <taxon>Bacteria</taxon>
        <taxon>Bacillati</taxon>
        <taxon>Actinomycetota</taxon>
        <taxon>Actinomycetes</taxon>
        <taxon>Kitasatosporales</taxon>
        <taxon>Streptomycetaceae</taxon>
        <taxon>Streptomyces</taxon>
    </lineage>
</organism>
<dbReference type="RefSeq" id="WP_030884106.1">
    <property type="nucleotide sequence ID" value="NZ_JBIRHZ010000004.1"/>
</dbReference>
<keyword evidence="2" id="KW-1185">Reference proteome</keyword>
<dbReference type="Proteomes" id="UP000037020">
    <property type="component" value="Unassembled WGS sequence"/>
</dbReference>
<gene>
    <name evidence="1" type="ORF">ADK38_29630</name>
</gene>
<comment type="caution">
    <text evidence="1">The sequence shown here is derived from an EMBL/GenBank/DDBJ whole genome shotgun (WGS) entry which is preliminary data.</text>
</comment>
<proteinExistence type="predicted"/>
<protein>
    <submittedName>
        <fullName evidence="1">Uncharacterized protein</fullName>
    </submittedName>
</protein>
<dbReference type="EMBL" id="LGUT01002680">
    <property type="protein sequence ID" value="KOG86689.1"/>
    <property type="molecule type" value="Genomic_DNA"/>
</dbReference>